<reference evidence="2 3" key="1">
    <citation type="submission" date="2016-08" db="EMBL/GenBank/DDBJ databases">
        <title>A Parts List for Fungal Cellulosomes Revealed by Comparative Genomics.</title>
        <authorList>
            <consortium name="DOE Joint Genome Institute"/>
            <person name="Haitjema C.H."/>
            <person name="Gilmore S.P."/>
            <person name="Henske J.K."/>
            <person name="Solomon K.V."/>
            <person name="De Groot R."/>
            <person name="Kuo A."/>
            <person name="Mondo S.J."/>
            <person name="Salamov A.A."/>
            <person name="Labutti K."/>
            <person name="Zhao Z."/>
            <person name="Chiniquy J."/>
            <person name="Barry K."/>
            <person name="Brewer H.M."/>
            <person name="Purvine S.O."/>
            <person name="Wright A.T."/>
            <person name="Boxma B."/>
            <person name="Van Alen T."/>
            <person name="Hackstein J.H."/>
            <person name="Baker S.E."/>
            <person name="Grigoriev I.V."/>
            <person name="O'Malley M.A."/>
        </authorList>
    </citation>
    <scope>NUCLEOTIDE SEQUENCE [LARGE SCALE GENOMIC DNA]</scope>
    <source>
        <strain evidence="2 3">G1</strain>
    </source>
</reference>
<evidence type="ECO:0000256" key="1">
    <source>
        <dbReference type="SAM" id="Phobius"/>
    </source>
</evidence>
<feature type="transmembrane region" description="Helical" evidence="1">
    <location>
        <begin position="66"/>
        <end position="90"/>
    </location>
</feature>
<feature type="transmembrane region" description="Helical" evidence="1">
    <location>
        <begin position="6"/>
        <end position="27"/>
    </location>
</feature>
<keyword evidence="1" id="KW-1133">Transmembrane helix</keyword>
<protein>
    <submittedName>
        <fullName evidence="2">Uncharacterized protein</fullName>
    </submittedName>
</protein>
<keyword evidence="3" id="KW-1185">Reference proteome</keyword>
<dbReference type="Proteomes" id="UP000193920">
    <property type="component" value="Unassembled WGS sequence"/>
</dbReference>
<feature type="transmembrane region" description="Helical" evidence="1">
    <location>
        <begin position="96"/>
        <end position="123"/>
    </location>
</feature>
<proteinExistence type="predicted"/>
<sequence length="169" mass="19762">MNIILSILIESFIFCIIFSLSLVLCTCGKRGIMAQIHNYPPKIIERVKKLGHLPEDYIKYGNKQKIIFIPIYLIVIIILPIIIGHVSTFWEAWIHSYAILIIWNFYDAFILDCLIFCHTKIFVIPGTEDMVDEYHNYWFHIKYALISIPTMVIIAIIPARIIYGIIYLL</sequence>
<feature type="transmembrane region" description="Helical" evidence="1">
    <location>
        <begin position="143"/>
        <end position="166"/>
    </location>
</feature>
<keyword evidence="1" id="KW-0472">Membrane</keyword>
<evidence type="ECO:0000313" key="3">
    <source>
        <dbReference type="Proteomes" id="UP000193920"/>
    </source>
</evidence>
<evidence type="ECO:0000313" key="2">
    <source>
        <dbReference type="EMBL" id="ORY49228.1"/>
    </source>
</evidence>
<gene>
    <name evidence="2" type="ORF">LY90DRAFT_5027</name>
</gene>
<comment type="caution">
    <text evidence="2">The sequence shown here is derived from an EMBL/GenBank/DDBJ whole genome shotgun (WGS) entry which is preliminary data.</text>
</comment>
<name>A0A1Y2CQB3_9FUNG</name>
<organism evidence="2 3">
    <name type="scientific">Neocallimastix californiae</name>
    <dbReference type="NCBI Taxonomy" id="1754190"/>
    <lineage>
        <taxon>Eukaryota</taxon>
        <taxon>Fungi</taxon>
        <taxon>Fungi incertae sedis</taxon>
        <taxon>Chytridiomycota</taxon>
        <taxon>Chytridiomycota incertae sedis</taxon>
        <taxon>Neocallimastigomycetes</taxon>
        <taxon>Neocallimastigales</taxon>
        <taxon>Neocallimastigaceae</taxon>
        <taxon>Neocallimastix</taxon>
    </lineage>
</organism>
<dbReference type="EMBL" id="MCOG01000100">
    <property type="protein sequence ID" value="ORY49228.1"/>
    <property type="molecule type" value="Genomic_DNA"/>
</dbReference>
<accession>A0A1Y2CQB3</accession>
<dbReference type="AlphaFoldDB" id="A0A1Y2CQB3"/>
<keyword evidence="1" id="KW-0812">Transmembrane</keyword>
<dbReference type="OrthoDB" id="10542285at2759"/>